<name>A0A2H4PFB2_9CAUD</name>
<gene>
    <name evidence="1" type="ORF">SEA_ARCHETTA_61</name>
</gene>
<proteinExistence type="predicted"/>
<protein>
    <recommendedName>
        <fullName evidence="3">Lipoprotein</fullName>
    </recommendedName>
</protein>
<dbReference type="Proteomes" id="UP000240786">
    <property type="component" value="Segment"/>
</dbReference>
<dbReference type="PROSITE" id="PS51257">
    <property type="entry name" value="PROKAR_LIPOPROTEIN"/>
    <property type="match status" value="1"/>
</dbReference>
<organism evidence="1 2">
    <name type="scientific">Mycobacterium phage Archetta</name>
    <dbReference type="NCBI Taxonomy" id="2047836"/>
    <lineage>
        <taxon>Viruses</taxon>
        <taxon>Duplodnaviria</taxon>
        <taxon>Heunggongvirae</taxon>
        <taxon>Uroviricota</taxon>
        <taxon>Caudoviricetes</taxon>
        <taxon>Benedictvirus</taxon>
        <taxon>Benedictvirus archetta</taxon>
    </lineage>
</organism>
<sequence length="66" mass="7003">MTMKKIITTAVIAAAAAIGMSALTGCSKASTSEDRFSVEYIDGAKCIIYAPYNDSGNGIQMECDFR</sequence>
<reference evidence="1 2" key="1">
    <citation type="submission" date="2017-10" db="EMBL/GenBank/DDBJ databases">
        <authorList>
            <person name="Fong C."/>
            <person name="Hamill A."/>
            <person name="Ko T.W."/>
            <person name="Sim E."/>
            <person name="Meyer J."/>
            <person name="Leo J."/>
            <person name="Li A."/>
            <person name="Narbutas R."/>
            <person name="Ng C."/>
            <person name="Yoon E."/>
            <person name="Vijanderan J."/>
            <person name="Goodwin E."/>
            <person name="Reddi K."/>
            <person name="Villella W."/>
            <person name="Sanders E.R."/>
            <person name="Benyamini P."/>
            <person name="Moberg-Parker J."/>
            <person name="Garlena R.A."/>
            <person name="Russell D.A."/>
            <person name="Pope W.H."/>
            <person name="Jacobs-Sera D."/>
            <person name="Hendrix R.W."/>
            <person name="Hatfull G.F."/>
        </authorList>
    </citation>
    <scope>NUCLEOTIDE SEQUENCE [LARGE SCALE GENOMIC DNA]</scope>
</reference>
<accession>A0A2H4PFB2</accession>
<dbReference type="EMBL" id="MG099938">
    <property type="protein sequence ID" value="ATW60932.1"/>
    <property type="molecule type" value="Genomic_DNA"/>
</dbReference>
<evidence type="ECO:0000313" key="2">
    <source>
        <dbReference type="Proteomes" id="UP000240786"/>
    </source>
</evidence>
<evidence type="ECO:0008006" key="3">
    <source>
        <dbReference type="Google" id="ProtNLM"/>
    </source>
</evidence>
<evidence type="ECO:0000313" key="1">
    <source>
        <dbReference type="EMBL" id="ATW60932.1"/>
    </source>
</evidence>
<keyword evidence="2" id="KW-1185">Reference proteome</keyword>